<proteinExistence type="predicted"/>
<dbReference type="PANTHER" id="PTHR47662:SF1">
    <property type="entry name" value="RING-TYPE DOMAIN-CONTAINING PROTEIN"/>
    <property type="match status" value="1"/>
</dbReference>
<feature type="chain" id="PRO_5043339073" description="RING-type domain-containing protein" evidence="2">
    <location>
        <begin position="24"/>
        <end position="162"/>
    </location>
</feature>
<keyword evidence="1" id="KW-0479">Metal-binding</keyword>
<evidence type="ECO:0000313" key="5">
    <source>
        <dbReference type="Proteomes" id="UP000825729"/>
    </source>
</evidence>
<accession>A0AAV7FEK1</accession>
<dbReference type="AlphaFoldDB" id="A0AAV7FEK1"/>
<dbReference type="PANTHER" id="PTHR47662">
    <property type="entry name" value="RING-TYPE DOMAIN-CONTAINING PROTEIN"/>
    <property type="match status" value="1"/>
</dbReference>
<dbReference type="InterPro" id="IPR013083">
    <property type="entry name" value="Znf_RING/FYVE/PHD"/>
</dbReference>
<feature type="domain" description="RING-type" evidence="3">
    <location>
        <begin position="70"/>
        <end position="112"/>
    </location>
</feature>
<dbReference type="CDD" id="cd16448">
    <property type="entry name" value="RING-H2"/>
    <property type="match status" value="1"/>
</dbReference>
<keyword evidence="2" id="KW-0732">Signal</keyword>
<sequence length="162" mass="18334">MCLFMSAIRSLVAGLYLLVGAHSARDLSFPFRPISIAKEAELLGRNRRRQEEIGIKYWRARGVGGEDEDCAVCMSKMKRGGGATELRCGHLFHTECLDQWCSVGGATCPFCRSSLRGDGTAVLETEVEEDPTHLGFSLHPLLHIQPHDSWRLRERPFYWLER</sequence>
<evidence type="ECO:0000256" key="2">
    <source>
        <dbReference type="SAM" id="SignalP"/>
    </source>
</evidence>
<dbReference type="Gene3D" id="3.30.40.10">
    <property type="entry name" value="Zinc/RING finger domain, C3HC4 (zinc finger)"/>
    <property type="match status" value="1"/>
</dbReference>
<keyword evidence="5" id="KW-1185">Reference proteome</keyword>
<name>A0AAV7FEK1_ARIFI</name>
<dbReference type="EMBL" id="JAINDJ010000002">
    <property type="protein sequence ID" value="KAG9458501.1"/>
    <property type="molecule type" value="Genomic_DNA"/>
</dbReference>
<protein>
    <recommendedName>
        <fullName evidence="3">RING-type domain-containing protein</fullName>
    </recommendedName>
</protein>
<feature type="signal peptide" evidence="2">
    <location>
        <begin position="1"/>
        <end position="23"/>
    </location>
</feature>
<dbReference type="SUPFAM" id="SSF57850">
    <property type="entry name" value="RING/U-box"/>
    <property type="match status" value="1"/>
</dbReference>
<keyword evidence="1" id="KW-0862">Zinc</keyword>
<dbReference type="Pfam" id="PF13639">
    <property type="entry name" value="zf-RING_2"/>
    <property type="match status" value="1"/>
</dbReference>
<reference evidence="4 5" key="1">
    <citation type="submission" date="2021-07" db="EMBL/GenBank/DDBJ databases">
        <title>The Aristolochia fimbriata genome: insights into angiosperm evolution, floral development and chemical biosynthesis.</title>
        <authorList>
            <person name="Jiao Y."/>
        </authorList>
    </citation>
    <scope>NUCLEOTIDE SEQUENCE [LARGE SCALE GENOMIC DNA]</scope>
    <source>
        <strain evidence="4">IBCAS-2021</strain>
        <tissue evidence="4">Leaf</tissue>
    </source>
</reference>
<dbReference type="InterPro" id="IPR001841">
    <property type="entry name" value="Znf_RING"/>
</dbReference>
<evidence type="ECO:0000313" key="4">
    <source>
        <dbReference type="EMBL" id="KAG9458501.1"/>
    </source>
</evidence>
<gene>
    <name evidence="4" type="ORF">H6P81_003009</name>
</gene>
<dbReference type="GO" id="GO:0008270">
    <property type="term" value="F:zinc ion binding"/>
    <property type="evidence" value="ECO:0007669"/>
    <property type="project" value="UniProtKB-KW"/>
</dbReference>
<dbReference type="PROSITE" id="PS50089">
    <property type="entry name" value="ZF_RING_2"/>
    <property type="match status" value="1"/>
</dbReference>
<keyword evidence="1" id="KW-0863">Zinc-finger</keyword>
<organism evidence="4 5">
    <name type="scientific">Aristolochia fimbriata</name>
    <name type="common">White veined hardy Dutchman's pipe vine</name>
    <dbReference type="NCBI Taxonomy" id="158543"/>
    <lineage>
        <taxon>Eukaryota</taxon>
        <taxon>Viridiplantae</taxon>
        <taxon>Streptophyta</taxon>
        <taxon>Embryophyta</taxon>
        <taxon>Tracheophyta</taxon>
        <taxon>Spermatophyta</taxon>
        <taxon>Magnoliopsida</taxon>
        <taxon>Magnoliidae</taxon>
        <taxon>Piperales</taxon>
        <taxon>Aristolochiaceae</taxon>
        <taxon>Aristolochia</taxon>
    </lineage>
</organism>
<evidence type="ECO:0000256" key="1">
    <source>
        <dbReference type="PROSITE-ProRule" id="PRU00175"/>
    </source>
</evidence>
<dbReference type="Proteomes" id="UP000825729">
    <property type="component" value="Unassembled WGS sequence"/>
</dbReference>
<evidence type="ECO:0000259" key="3">
    <source>
        <dbReference type="PROSITE" id="PS50089"/>
    </source>
</evidence>
<comment type="caution">
    <text evidence="4">The sequence shown here is derived from an EMBL/GenBank/DDBJ whole genome shotgun (WGS) entry which is preliminary data.</text>
</comment>
<dbReference type="SMART" id="SM00184">
    <property type="entry name" value="RING"/>
    <property type="match status" value="1"/>
</dbReference>